<dbReference type="GO" id="GO:0051536">
    <property type="term" value="F:iron-sulfur cluster binding"/>
    <property type="evidence" value="ECO:0007669"/>
    <property type="project" value="UniProtKB-KW"/>
</dbReference>
<keyword evidence="3" id="KW-0809">Transit peptide</keyword>
<keyword evidence="6" id="KW-0496">Mitochondrion</keyword>
<dbReference type="GO" id="GO:0003735">
    <property type="term" value="F:structural constituent of ribosome"/>
    <property type="evidence" value="ECO:0007669"/>
    <property type="project" value="TreeGrafter"/>
</dbReference>
<dbReference type="OrthoDB" id="421327at2759"/>
<keyword evidence="4" id="KW-0408">Iron</keyword>
<sequence length="505" mass="57518">MLVFTGVFYVKPSKRNKILAKTFPGNKRLYKYTGVLPKKAILGLWNALSSCSKNPKTLQYEADQLKQSLNNRQFPASPEEVKEARNEITKALEAEGGLLDHNSFNSKIVEAFELDIKKKANKILRHTRFNWKPLNFKTRNHAAAYTLARIMPNYAEVFFVLQEFKNNGYVPETVLDYGSGSGGAFWAAFEQWGKKVKYYELIDNNDEISQFCMDILRADGENDGFPFVHPNVSFRRFLTPSLKNTFDVIIVHRLLSEFPSRESRIELMMDLWRRTNKYLILIEGSCKGGYNALMEARDYILMGGCELHLDHTRELLIEEGVMSEQAEAILSDQQLSNYIRFNLIKNMVSPKVVLPTRLDPGYVFAPCPHDQGCPKVVKKSKDVCSFLTQWNVLRADGRKQALSTETGSFSYIIMAKGTRSPGLSQSRLLTSKARKKHVCCTICTPFNGIQRFTVSKSMGGIYKTIKCVKDGRLFPCEVKSIQSNSEFDVYEEAINGSSEVRRMNL</sequence>
<reference evidence="10" key="1">
    <citation type="submission" date="2017-02" db="UniProtKB">
        <authorList>
            <consortium name="WormBaseParasite"/>
        </authorList>
    </citation>
    <scope>IDENTIFICATION</scope>
</reference>
<evidence type="ECO:0000313" key="10">
    <source>
        <dbReference type="WBParaSite" id="TCLT_0000469501-mRNA-1"/>
    </source>
</evidence>
<reference evidence="8 9" key="2">
    <citation type="submission" date="2018-11" db="EMBL/GenBank/DDBJ databases">
        <authorList>
            <consortium name="Pathogen Informatics"/>
        </authorList>
    </citation>
    <scope>NUCLEOTIDE SEQUENCE [LARGE SCALE GENOMIC DNA]</scope>
</reference>
<comment type="function">
    <text evidence="7">Mitochondrial ribosome (mitoribosome) assembly factor. Binds at the interface of the head and body domains of the mitochondrial small ribosomal subunit (mt-SSU), occluding the mRNA channel and preventing compaction of the head domain towards the body. Probable inactive methyltransferase: retains the characteristic folding and ability to bind S-adenosyl-L-methionine, but it probably lost its methyltransferase activity.</text>
</comment>
<keyword evidence="5" id="KW-0411">Iron-sulfur</keyword>
<dbReference type="GO" id="GO:0006412">
    <property type="term" value="P:translation"/>
    <property type="evidence" value="ECO:0007669"/>
    <property type="project" value="InterPro"/>
</dbReference>
<dbReference type="OMA" id="CPHDQGC"/>
<evidence type="ECO:0000256" key="7">
    <source>
        <dbReference type="ARBA" id="ARBA00045681"/>
    </source>
</evidence>
<evidence type="ECO:0000256" key="6">
    <source>
        <dbReference type="ARBA" id="ARBA00023128"/>
    </source>
</evidence>
<evidence type="ECO:0000313" key="8">
    <source>
        <dbReference type="EMBL" id="VDN01833.1"/>
    </source>
</evidence>
<dbReference type="Gene3D" id="3.40.50.150">
    <property type="entry name" value="Vaccinia Virus protein VP39"/>
    <property type="match status" value="1"/>
</dbReference>
<evidence type="ECO:0000256" key="3">
    <source>
        <dbReference type="ARBA" id="ARBA00022946"/>
    </source>
</evidence>
<name>A0A0N5CWH3_THECL</name>
<evidence type="ECO:0000256" key="5">
    <source>
        <dbReference type="ARBA" id="ARBA00023014"/>
    </source>
</evidence>
<dbReference type="STRING" id="103827.A0A0N5CWH3"/>
<dbReference type="SUPFAM" id="SSF53335">
    <property type="entry name" value="S-adenosyl-L-methionine-dependent methyltransferases"/>
    <property type="match status" value="1"/>
</dbReference>
<dbReference type="GO" id="GO:0046872">
    <property type="term" value="F:metal ion binding"/>
    <property type="evidence" value="ECO:0007669"/>
    <property type="project" value="UniProtKB-KW"/>
</dbReference>
<dbReference type="PANTHER" id="PTHR13184">
    <property type="entry name" value="37S RIBOSOMAL PROTEIN S22"/>
    <property type="match status" value="1"/>
</dbReference>
<dbReference type="AlphaFoldDB" id="A0A0N5CWH3"/>
<proteinExistence type="predicted"/>
<dbReference type="EMBL" id="UYYF01004299">
    <property type="protein sequence ID" value="VDN01833.1"/>
    <property type="molecule type" value="Genomic_DNA"/>
</dbReference>
<dbReference type="InterPro" id="IPR052571">
    <property type="entry name" value="Mt_RNA_Methyltransferase"/>
</dbReference>
<dbReference type="PANTHER" id="PTHR13184:SF5">
    <property type="entry name" value="METHYLTRANSFERASE-LIKE PROTEIN 17, MITOCHONDRIAL"/>
    <property type="match status" value="1"/>
</dbReference>
<organism evidence="10">
    <name type="scientific">Thelazia callipaeda</name>
    <name type="common">Oriental eyeworm</name>
    <name type="synonym">Parasitic nematode</name>
    <dbReference type="NCBI Taxonomy" id="103827"/>
    <lineage>
        <taxon>Eukaryota</taxon>
        <taxon>Metazoa</taxon>
        <taxon>Ecdysozoa</taxon>
        <taxon>Nematoda</taxon>
        <taxon>Chromadorea</taxon>
        <taxon>Rhabditida</taxon>
        <taxon>Spirurina</taxon>
        <taxon>Spiruromorpha</taxon>
        <taxon>Thelazioidea</taxon>
        <taxon>Thelaziidae</taxon>
        <taxon>Thelazia</taxon>
    </lineage>
</organism>
<dbReference type="Proteomes" id="UP000276776">
    <property type="component" value="Unassembled WGS sequence"/>
</dbReference>
<dbReference type="InterPro" id="IPR029063">
    <property type="entry name" value="SAM-dependent_MTases_sf"/>
</dbReference>
<dbReference type="WBParaSite" id="TCLT_0000469501-mRNA-1">
    <property type="protein sequence ID" value="TCLT_0000469501-mRNA-1"/>
    <property type="gene ID" value="TCLT_0000469501"/>
</dbReference>
<evidence type="ECO:0000256" key="2">
    <source>
        <dbReference type="ARBA" id="ARBA00022723"/>
    </source>
</evidence>
<comment type="subcellular location">
    <subcellularLocation>
        <location evidence="1">Mitochondrion</location>
    </subcellularLocation>
</comment>
<dbReference type="Pfam" id="PF09243">
    <property type="entry name" value="Rsm22"/>
    <property type="match status" value="2"/>
</dbReference>
<accession>A0A0N5CWH3</accession>
<gene>
    <name evidence="8" type="ORF">TCLT_LOCUS4684</name>
</gene>
<evidence type="ECO:0000256" key="4">
    <source>
        <dbReference type="ARBA" id="ARBA00023004"/>
    </source>
</evidence>
<dbReference type="GO" id="GO:0008168">
    <property type="term" value="F:methyltransferase activity"/>
    <property type="evidence" value="ECO:0007669"/>
    <property type="project" value="InterPro"/>
</dbReference>
<protein>
    <submittedName>
        <fullName evidence="10">Methyltransferase-like protein 17, mitochondrial</fullName>
    </submittedName>
</protein>
<keyword evidence="2" id="KW-0479">Metal-binding</keyword>
<evidence type="ECO:0000313" key="9">
    <source>
        <dbReference type="Proteomes" id="UP000276776"/>
    </source>
</evidence>
<evidence type="ECO:0000256" key="1">
    <source>
        <dbReference type="ARBA" id="ARBA00004173"/>
    </source>
</evidence>
<dbReference type="InterPro" id="IPR015324">
    <property type="entry name" value="Ribosomal_Rsm22-like"/>
</dbReference>
<keyword evidence="9" id="KW-1185">Reference proteome</keyword>
<dbReference type="GO" id="GO:0005763">
    <property type="term" value="C:mitochondrial small ribosomal subunit"/>
    <property type="evidence" value="ECO:0007669"/>
    <property type="project" value="TreeGrafter"/>
</dbReference>